<evidence type="ECO:0000313" key="2">
    <source>
        <dbReference type="Proteomes" id="UP000660675"/>
    </source>
</evidence>
<gene>
    <name evidence="1" type="ORF">GCM10015535_25180</name>
</gene>
<comment type="caution">
    <text evidence="1">The sequence shown here is derived from an EMBL/GenBank/DDBJ whole genome shotgun (WGS) entry which is preliminary data.</text>
</comment>
<name>A0ABQ2W032_9ACTN</name>
<dbReference type="Proteomes" id="UP000660675">
    <property type="component" value="Unassembled WGS sequence"/>
</dbReference>
<proteinExistence type="predicted"/>
<reference evidence="2" key="1">
    <citation type="journal article" date="2019" name="Int. J. Syst. Evol. Microbiol.">
        <title>The Global Catalogue of Microorganisms (GCM) 10K type strain sequencing project: providing services to taxonomists for standard genome sequencing and annotation.</title>
        <authorList>
            <consortium name="The Broad Institute Genomics Platform"/>
            <consortium name="The Broad Institute Genome Sequencing Center for Infectious Disease"/>
            <person name="Wu L."/>
            <person name="Ma J."/>
        </authorList>
    </citation>
    <scope>NUCLEOTIDE SEQUENCE [LARGE SCALE GENOMIC DNA]</scope>
    <source>
        <strain evidence="2">JCM 4376</strain>
    </source>
</reference>
<protein>
    <submittedName>
        <fullName evidence="1">Uncharacterized protein</fullName>
    </submittedName>
</protein>
<keyword evidence="2" id="KW-1185">Reference proteome</keyword>
<dbReference type="RefSeq" id="WP_189543819.1">
    <property type="nucleotide sequence ID" value="NZ_BMTF01000007.1"/>
</dbReference>
<organism evidence="1 2">
    <name type="scientific">Streptomyces gelaticus</name>
    <dbReference type="NCBI Taxonomy" id="285446"/>
    <lineage>
        <taxon>Bacteria</taxon>
        <taxon>Bacillati</taxon>
        <taxon>Actinomycetota</taxon>
        <taxon>Actinomycetes</taxon>
        <taxon>Kitasatosporales</taxon>
        <taxon>Streptomycetaceae</taxon>
        <taxon>Streptomyces</taxon>
    </lineage>
</organism>
<evidence type="ECO:0000313" key="1">
    <source>
        <dbReference type="EMBL" id="GGV82992.1"/>
    </source>
</evidence>
<accession>A0ABQ2W032</accession>
<sequence length="56" mass="5865">MSTDLLIAAADEELGDLDLDVHFMSSGDVADQMYSCAVDSMGNGSSTSNGWRTCCA</sequence>
<dbReference type="EMBL" id="BMTF01000007">
    <property type="protein sequence ID" value="GGV82992.1"/>
    <property type="molecule type" value="Genomic_DNA"/>
</dbReference>